<gene>
    <name evidence="1" type="ORF">S01H4_24445</name>
</gene>
<protein>
    <recommendedName>
        <fullName evidence="2">2-hydroxyacyl-CoA dehydratase</fullName>
    </recommendedName>
</protein>
<comment type="caution">
    <text evidence="1">The sequence shown here is derived from an EMBL/GenBank/DDBJ whole genome shotgun (WGS) entry which is preliminary data.</text>
</comment>
<evidence type="ECO:0000313" key="1">
    <source>
        <dbReference type="EMBL" id="GAG85642.1"/>
    </source>
</evidence>
<sequence length="194" mass="21703">VRDEVEDRVKRGIGAAPVEKLRIMTDSQPPWSFLQVWRYLEREYGVVSMGSLYTFMLQAMWEEEEDGSLVPARTLDKMGVEITNREEALRATAERRANADVAVCTLGGSIGMKNDIMIKLAKQWHIDAAIIHLNRGCGGSAYGQMENRLALLEEGIPVLTYEGSMGDARDFDLPRTVARIDAWLEGMGIKKLKG</sequence>
<dbReference type="AlphaFoldDB" id="X1BWY3"/>
<dbReference type="EMBL" id="BART01011479">
    <property type="protein sequence ID" value="GAG85642.1"/>
    <property type="molecule type" value="Genomic_DNA"/>
</dbReference>
<evidence type="ECO:0008006" key="2">
    <source>
        <dbReference type="Google" id="ProtNLM"/>
    </source>
</evidence>
<reference evidence="1" key="1">
    <citation type="journal article" date="2014" name="Front. Microbiol.">
        <title>High frequency of phylogenetically diverse reductive dehalogenase-homologous genes in deep subseafloor sedimentary metagenomes.</title>
        <authorList>
            <person name="Kawai M."/>
            <person name="Futagami T."/>
            <person name="Toyoda A."/>
            <person name="Takaki Y."/>
            <person name="Nishi S."/>
            <person name="Hori S."/>
            <person name="Arai W."/>
            <person name="Tsubouchi T."/>
            <person name="Morono Y."/>
            <person name="Uchiyama I."/>
            <person name="Ito T."/>
            <person name="Fujiyama A."/>
            <person name="Inagaki F."/>
            <person name="Takami H."/>
        </authorList>
    </citation>
    <scope>NUCLEOTIDE SEQUENCE</scope>
    <source>
        <strain evidence="1">Expedition CK06-06</strain>
    </source>
</reference>
<proteinExistence type="predicted"/>
<organism evidence="1">
    <name type="scientific">marine sediment metagenome</name>
    <dbReference type="NCBI Taxonomy" id="412755"/>
    <lineage>
        <taxon>unclassified sequences</taxon>
        <taxon>metagenomes</taxon>
        <taxon>ecological metagenomes</taxon>
    </lineage>
</organism>
<name>X1BWY3_9ZZZZ</name>
<feature type="non-terminal residue" evidence="1">
    <location>
        <position position="1"/>
    </location>
</feature>
<accession>X1BWY3</accession>
<dbReference type="InterPro" id="IPR010327">
    <property type="entry name" value="FldB/FldC_alpha/beta"/>
</dbReference>
<dbReference type="Gene3D" id="3.40.50.11900">
    <property type="match status" value="1"/>
</dbReference>
<dbReference type="Pfam" id="PF06050">
    <property type="entry name" value="HGD-D"/>
    <property type="match status" value="1"/>
</dbReference>